<dbReference type="PANTHER" id="PTHR30136">
    <property type="entry name" value="HELIX-TURN-HELIX TRANSCRIPTIONAL REGULATOR, ICLR FAMILY"/>
    <property type="match status" value="1"/>
</dbReference>
<dbReference type="Proteomes" id="UP000325273">
    <property type="component" value="Unassembled WGS sequence"/>
</dbReference>
<dbReference type="InterPro" id="IPR050707">
    <property type="entry name" value="HTH_MetabolicPath_Reg"/>
</dbReference>
<evidence type="ECO:0000259" key="4">
    <source>
        <dbReference type="PROSITE" id="PS51077"/>
    </source>
</evidence>
<dbReference type="PROSITE" id="PS51077">
    <property type="entry name" value="HTH_ICLR"/>
    <property type="match status" value="1"/>
</dbReference>
<dbReference type="Gene3D" id="1.10.10.10">
    <property type="entry name" value="Winged helix-like DNA-binding domain superfamily/Winged helix DNA-binding domain"/>
    <property type="match status" value="1"/>
</dbReference>
<dbReference type="RefSeq" id="WP_149669049.1">
    <property type="nucleotide sequence ID" value="NZ_VTUZ01000003.1"/>
</dbReference>
<evidence type="ECO:0000259" key="5">
    <source>
        <dbReference type="PROSITE" id="PS51078"/>
    </source>
</evidence>
<keyword evidence="3" id="KW-0804">Transcription</keyword>
<dbReference type="AlphaFoldDB" id="A0A5B0HH09"/>
<evidence type="ECO:0000313" key="6">
    <source>
        <dbReference type="EMBL" id="KAA1014481.1"/>
    </source>
</evidence>
<dbReference type="GO" id="GO:0003677">
    <property type="term" value="F:DNA binding"/>
    <property type="evidence" value="ECO:0007669"/>
    <property type="project" value="UniProtKB-KW"/>
</dbReference>
<dbReference type="InterPro" id="IPR005471">
    <property type="entry name" value="Tscrpt_reg_IclR_N"/>
</dbReference>
<name>A0A5B0HH09_9BURK</name>
<organism evidence="6 7">
    <name type="scientific">Paraburkholderia panacisoli</name>
    <dbReference type="NCBI Taxonomy" id="2603818"/>
    <lineage>
        <taxon>Bacteria</taxon>
        <taxon>Pseudomonadati</taxon>
        <taxon>Pseudomonadota</taxon>
        <taxon>Betaproteobacteria</taxon>
        <taxon>Burkholderiales</taxon>
        <taxon>Burkholderiaceae</taxon>
        <taxon>Paraburkholderia</taxon>
    </lineage>
</organism>
<protein>
    <submittedName>
        <fullName evidence="6">IclR family transcriptional regulator</fullName>
    </submittedName>
</protein>
<dbReference type="Gene3D" id="3.30.450.40">
    <property type="match status" value="2"/>
</dbReference>
<dbReference type="GO" id="GO:0045892">
    <property type="term" value="P:negative regulation of DNA-templated transcription"/>
    <property type="evidence" value="ECO:0007669"/>
    <property type="project" value="TreeGrafter"/>
</dbReference>
<keyword evidence="7" id="KW-1185">Reference proteome</keyword>
<proteinExistence type="predicted"/>
<dbReference type="InterPro" id="IPR029016">
    <property type="entry name" value="GAF-like_dom_sf"/>
</dbReference>
<sequence>MEMEVEAAVATSAPADCAASGDEGRTRVEAVERSLALLQCFRQPGEVLSLAVLAQRSSFYKSTILRLTASLVYMKFLERDAAGKYRLGPELRRLGALSEAPVSVEALVRPALQKLSSFTRETASFYVRDGNERMCLYRVNSPRSTRHHLEEGSRHPYRTGAAGRVLCAYDPQYAKDETSVATRARGWVVSKGERDPDLAAIAVPLTNESGELLGALTVSGLLTRFSTEQIKVFRKLLIDTANELRPRLPPLRIIDQTHNA</sequence>
<keyword evidence="2" id="KW-0238">DNA-binding</keyword>
<dbReference type="SUPFAM" id="SSF46785">
    <property type="entry name" value="Winged helix' DNA-binding domain"/>
    <property type="match status" value="1"/>
</dbReference>
<dbReference type="InterPro" id="IPR036390">
    <property type="entry name" value="WH_DNA-bd_sf"/>
</dbReference>
<keyword evidence="1" id="KW-0805">Transcription regulation</keyword>
<comment type="caution">
    <text evidence="6">The sequence shown here is derived from an EMBL/GenBank/DDBJ whole genome shotgun (WGS) entry which is preliminary data.</text>
</comment>
<reference evidence="6 7" key="1">
    <citation type="submission" date="2019-08" db="EMBL/GenBank/DDBJ databases">
        <title>Paraburkholderia sp. DCY113.</title>
        <authorList>
            <person name="Kang J."/>
        </authorList>
    </citation>
    <scope>NUCLEOTIDE SEQUENCE [LARGE SCALE GENOMIC DNA]</scope>
    <source>
        <strain evidence="6 7">DCY113</strain>
    </source>
</reference>
<accession>A0A5B0HH09</accession>
<evidence type="ECO:0000256" key="2">
    <source>
        <dbReference type="ARBA" id="ARBA00023125"/>
    </source>
</evidence>
<evidence type="ECO:0000313" key="7">
    <source>
        <dbReference type="Proteomes" id="UP000325273"/>
    </source>
</evidence>
<dbReference type="PROSITE" id="PS51078">
    <property type="entry name" value="ICLR_ED"/>
    <property type="match status" value="1"/>
</dbReference>
<dbReference type="InterPro" id="IPR014757">
    <property type="entry name" value="Tscrpt_reg_IclR_C"/>
</dbReference>
<dbReference type="SUPFAM" id="SSF55781">
    <property type="entry name" value="GAF domain-like"/>
    <property type="match status" value="1"/>
</dbReference>
<evidence type="ECO:0000256" key="1">
    <source>
        <dbReference type="ARBA" id="ARBA00023015"/>
    </source>
</evidence>
<feature type="domain" description="HTH iclR-type" evidence="4">
    <location>
        <begin position="28"/>
        <end position="89"/>
    </location>
</feature>
<dbReference type="Pfam" id="PF09339">
    <property type="entry name" value="HTH_IclR"/>
    <property type="match status" value="1"/>
</dbReference>
<dbReference type="SMART" id="SM00346">
    <property type="entry name" value="HTH_ICLR"/>
    <property type="match status" value="1"/>
</dbReference>
<dbReference type="GO" id="GO:0003700">
    <property type="term" value="F:DNA-binding transcription factor activity"/>
    <property type="evidence" value="ECO:0007669"/>
    <property type="project" value="TreeGrafter"/>
</dbReference>
<dbReference type="Pfam" id="PF01614">
    <property type="entry name" value="IclR_C"/>
    <property type="match status" value="2"/>
</dbReference>
<gene>
    <name evidence="6" type="ORF">FVF58_06470</name>
</gene>
<dbReference type="PANTHER" id="PTHR30136:SF39">
    <property type="entry name" value="TRANSCRIPTIONAL REGULATORY PROTEIN"/>
    <property type="match status" value="1"/>
</dbReference>
<evidence type="ECO:0000256" key="3">
    <source>
        <dbReference type="ARBA" id="ARBA00023163"/>
    </source>
</evidence>
<feature type="domain" description="IclR-ED" evidence="5">
    <location>
        <begin position="90"/>
        <end position="250"/>
    </location>
</feature>
<dbReference type="InterPro" id="IPR036388">
    <property type="entry name" value="WH-like_DNA-bd_sf"/>
</dbReference>
<dbReference type="EMBL" id="VTUZ01000003">
    <property type="protein sequence ID" value="KAA1014481.1"/>
    <property type="molecule type" value="Genomic_DNA"/>
</dbReference>